<name>A0A2W4UJW4_9CYAN</name>
<dbReference type="GO" id="GO:0016020">
    <property type="term" value="C:membrane"/>
    <property type="evidence" value="ECO:0007669"/>
    <property type="project" value="UniProtKB-SubCell"/>
</dbReference>
<dbReference type="PANTHER" id="PTHR33222">
    <property type="match status" value="1"/>
</dbReference>
<dbReference type="AlphaFoldDB" id="A0A2W4UJW4"/>
<evidence type="ECO:0000256" key="2">
    <source>
        <dbReference type="SAM" id="Phobius"/>
    </source>
</evidence>
<evidence type="ECO:0000313" key="4">
    <source>
        <dbReference type="EMBL" id="PZO21183.1"/>
    </source>
</evidence>
<dbReference type="InterPro" id="IPR025564">
    <property type="entry name" value="CAAD_dom"/>
</dbReference>
<dbReference type="Pfam" id="PF14159">
    <property type="entry name" value="CAAD"/>
    <property type="match status" value="1"/>
</dbReference>
<keyword evidence="2" id="KW-0812">Transmembrane</keyword>
<feature type="transmembrane region" description="Helical" evidence="2">
    <location>
        <begin position="76"/>
        <end position="96"/>
    </location>
</feature>
<dbReference type="PANTHER" id="PTHR33222:SF4">
    <property type="entry name" value="PROTEIN CURVATURE THYLAKOID 1A, CHLOROPLASTIC"/>
    <property type="match status" value="1"/>
</dbReference>
<comment type="subcellular location">
    <subcellularLocation>
        <location evidence="1">Membrane</location>
        <topology evidence="1">Multi-pass membrane protein</topology>
    </subcellularLocation>
</comment>
<comment type="caution">
    <text evidence="4">The sequence shown here is derived from an EMBL/GenBank/DDBJ whole genome shotgun (WGS) entry which is preliminary data.</text>
</comment>
<proteinExistence type="predicted"/>
<dbReference type="GO" id="GO:0009579">
    <property type="term" value="C:thylakoid"/>
    <property type="evidence" value="ECO:0007669"/>
    <property type="project" value="InterPro"/>
</dbReference>
<accession>A0A2W4UJW4</accession>
<organism evidence="4 5">
    <name type="scientific">Leptolyngbya foveolarum</name>
    <dbReference type="NCBI Taxonomy" id="47253"/>
    <lineage>
        <taxon>Bacteria</taxon>
        <taxon>Bacillati</taxon>
        <taxon>Cyanobacteriota</taxon>
        <taxon>Cyanophyceae</taxon>
        <taxon>Leptolyngbyales</taxon>
        <taxon>Leptolyngbyaceae</taxon>
        <taxon>Leptolyngbya group</taxon>
        <taxon>Leptolyngbya</taxon>
    </lineage>
</organism>
<feature type="domain" description="Cyanobacterial aminoacyl-tRNA synthetase CAAD" evidence="3">
    <location>
        <begin position="63"/>
        <end position="147"/>
    </location>
</feature>
<reference evidence="5" key="1">
    <citation type="submission" date="2018-04" db="EMBL/GenBank/DDBJ databases">
        <authorList>
            <person name="Cornet L."/>
        </authorList>
    </citation>
    <scope>NUCLEOTIDE SEQUENCE [LARGE SCALE GENOMIC DNA]</scope>
</reference>
<gene>
    <name evidence="4" type="ORF">DCF25_05465</name>
</gene>
<dbReference type="EMBL" id="QBMC01000022">
    <property type="protein sequence ID" value="PZO21183.1"/>
    <property type="molecule type" value="Genomic_DNA"/>
</dbReference>
<sequence>MATDFKTDDFGAEGDPYTDETVAQVKLKTEGTAGTTEDATAETVAQVKRVTAQVVGKLGDLDKYFGEFFVEYKRPLIALGLFFGLFLSIKMTLAILDALNDVPVLAPSLELIGLLYSGWFIYRYLLKASNRSELASEMNALKDQILGRASQL</sequence>
<evidence type="ECO:0000256" key="1">
    <source>
        <dbReference type="ARBA" id="ARBA00004141"/>
    </source>
</evidence>
<feature type="transmembrane region" description="Helical" evidence="2">
    <location>
        <begin position="102"/>
        <end position="122"/>
    </location>
</feature>
<evidence type="ECO:0000259" key="3">
    <source>
        <dbReference type="Pfam" id="PF14159"/>
    </source>
</evidence>
<keyword evidence="2" id="KW-0472">Membrane</keyword>
<protein>
    <recommendedName>
        <fullName evidence="3">Cyanobacterial aminoacyl-tRNA synthetase CAAD domain-containing protein</fullName>
    </recommendedName>
</protein>
<keyword evidence="2" id="KW-1133">Transmembrane helix</keyword>
<reference evidence="4 5" key="2">
    <citation type="submission" date="2018-06" db="EMBL/GenBank/DDBJ databases">
        <title>Metagenomic assembly of (sub)arctic Cyanobacteria and their associated microbiome from non-axenic cultures.</title>
        <authorList>
            <person name="Baurain D."/>
        </authorList>
    </citation>
    <scope>NUCLEOTIDE SEQUENCE [LARGE SCALE GENOMIC DNA]</scope>
    <source>
        <strain evidence="4">ULC129bin1</strain>
    </source>
</reference>
<dbReference type="Proteomes" id="UP000249354">
    <property type="component" value="Unassembled WGS sequence"/>
</dbReference>
<dbReference type="InterPro" id="IPR033344">
    <property type="entry name" value="CURT1"/>
</dbReference>
<evidence type="ECO:0000313" key="5">
    <source>
        <dbReference type="Proteomes" id="UP000249354"/>
    </source>
</evidence>